<accession>A0A0G0N034</accession>
<dbReference type="EMBL" id="LBUT01000006">
    <property type="protein sequence ID" value="KKQ70476.1"/>
    <property type="molecule type" value="Genomic_DNA"/>
</dbReference>
<organism evidence="1 2">
    <name type="scientific">Candidatus Shapirobacteria bacterium GW2011_GWE2_38_30</name>
    <dbReference type="NCBI Taxonomy" id="1618490"/>
    <lineage>
        <taxon>Bacteria</taxon>
        <taxon>Candidatus Shapironibacteriota</taxon>
    </lineage>
</organism>
<sequence>MDKTEILGIGGRYICNNTCYIGNGKEMSTERLSWLVPPKIRNRIKLNKEGLCSMATTIIDPETSKSLDVEMLRKIGSISNKMNKESGYPVSSDLIIRTSREKPFQFHRNERCTLMSEPAMLMTNIDSQNPGFKLLDKVEGVNKINSLNEFLELIPKESFMLIHDDNAIIQRDALHGKFGKIMDKYELICRTGTLHARDLGDPDGLYPTLRINHEDISILLGLDSARSFFWGESRITTTDITSIHSINSSNIDSKRIIERVKKDGFRIWQAYEKTARLFGEWAIIEFRLYSAKLIEARQRMQVMDVDIKF</sequence>
<gene>
    <name evidence="1" type="ORF">US90_C0006G0029</name>
</gene>
<proteinExistence type="predicted"/>
<dbReference type="AlphaFoldDB" id="A0A0G0N034"/>
<evidence type="ECO:0000313" key="2">
    <source>
        <dbReference type="Proteomes" id="UP000034406"/>
    </source>
</evidence>
<protein>
    <submittedName>
        <fullName evidence="1">Uncharacterized protein</fullName>
    </submittedName>
</protein>
<comment type="caution">
    <text evidence="1">The sequence shown here is derived from an EMBL/GenBank/DDBJ whole genome shotgun (WGS) entry which is preliminary data.</text>
</comment>
<dbReference type="Proteomes" id="UP000034406">
    <property type="component" value="Unassembled WGS sequence"/>
</dbReference>
<dbReference type="STRING" id="1618490.US90_C0006G0029"/>
<reference evidence="1 2" key="1">
    <citation type="journal article" date="2015" name="Nature">
        <title>rRNA introns, odd ribosomes, and small enigmatic genomes across a large radiation of phyla.</title>
        <authorList>
            <person name="Brown C.T."/>
            <person name="Hug L.A."/>
            <person name="Thomas B.C."/>
            <person name="Sharon I."/>
            <person name="Castelle C.J."/>
            <person name="Singh A."/>
            <person name="Wilkins M.J."/>
            <person name="Williams K.H."/>
            <person name="Banfield J.F."/>
        </authorList>
    </citation>
    <scope>NUCLEOTIDE SEQUENCE [LARGE SCALE GENOMIC DNA]</scope>
</reference>
<name>A0A0G0N034_9BACT</name>
<evidence type="ECO:0000313" key="1">
    <source>
        <dbReference type="EMBL" id="KKQ70476.1"/>
    </source>
</evidence>